<dbReference type="AlphaFoldDB" id="A0A6P4ZI57"/>
<sequence>MSCMSQVHQSHLIMGGFVVVSGIAAYSTYKLVTLKSHHQREAHKENVYETAKYLNEYLLFHFGSPEEVLQLDFGPKNALENFPKRCAEECLAHALDGADIPSRALDIGCATGRSSFELARRYREVVGIDFSHSFVAACEQLKVAGTIDYNRQDEGDLTTQLKAVVDPAIDRSRTRFQQGDACNLPLDLGQFGCVLAANLICRLPTPFDFLNRLKSLVAPGGVLVITSPYTWLTEFTPKSTWLGGYKDKDGTPVMGFQTLQNSLRGSFDLVTHKDMPYIIRETARENQLGIAHCTVWRRKTDISVPMSEPRKARDGMVLR</sequence>
<keyword evidence="1" id="KW-1133">Transmembrane helix</keyword>
<accession>A0A6P4ZI57</accession>
<evidence type="ECO:0000259" key="2">
    <source>
        <dbReference type="Pfam" id="PF08241"/>
    </source>
</evidence>
<reference evidence="4" key="1">
    <citation type="submission" date="2025-08" db="UniProtKB">
        <authorList>
            <consortium name="RefSeq"/>
        </authorList>
    </citation>
    <scope>IDENTIFICATION</scope>
    <source>
        <tissue evidence="4">Gonad</tissue>
    </source>
</reference>
<dbReference type="OrthoDB" id="506498at2759"/>
<dbReference type="PANTHER" id="PTHR45445:SF2">
    <property type="entry name" value="METHYLTRANSFERASE TYPE 11 DOMAIN-CONTAINING PROTEIN"/>
    <property type="match status" value="1"/>
</dbReference>
<proteinExistence type="predicted"/>
<dbReference type="Gene3D" id="3.40.50.150">
    <property type="entry name" value="Vaccinia Virus protein VP39"/>
    <property type="match status" value="1"/>
</dbReference>
<organism evidence="3 4">
    <name type="scientific">Branchiostoma belcheri</name>
    <name type="common">Amphioxus</name>
    <dbReference type="NCBI Taxonomy" id="7741"/>
    <lineage>
        <taxon>Eukaryota</taxon>
        <taxon>Metazoa</taxon>
        <taxon>Chordata</taxon>
        <taxon>Cephalochordata</taxon>
        <taxon>Leptocardii</taxon>
        <taxon>Amphioxiformes</taxon>
        <taxon>Branchiostomatidae</taxon>
        <taxon>Branchiostoma</taxon>
    </lineage>
</organism>
<dbReference type="InterPro" id="IPR013216">
    <property type="entry name" value="Methyltransf_11"/>
</dbReference>
<evidence type="ECO:0000256" key="1">
    <source>
        <dbReference type="SAM" id="Phobius"/>
    </source>
</evidence>
<feature type="transmembrane region" description="Helical" evidence="1">
    <location>
        <begin position="12"/>
        <end position="29"/>
    </location>
</feature>
<feature type="domain" description="Methyltransferase type 11" evidence="2">
    <location>
        <begin position="105"/>
        <end position="225"/>
    </location>
</feature>
<name>A0A6P4ZI57_BRABE</name>
<dbReference type="Proteomes" id="UP000515135">
    <property type="component" value="Unplaced"/>
</dbReference>
<evidence type="ECO:0000313" key="4">
    <source>
        <dbReference type="RefSeq" id="XP_019640870.1"/>
    </source>
</evidence>
<dbReference type="GO" id="GO:0008757">
    <property type="term" value="F:S-adenosylmethionine-dependent methyltransferase activity"/>
    <property type="evidence" value="ECO:0007669"/>
    <property type="project" value="InterPro"/>
</dbReference>
<gene>
    <name evidence="4" type="primary">LOC109482559</name>
</gene>
<protein>
    <submittedName>
        <fullName evidence="4">Uncharacterized protein LOC109482559</fullName>
    </submittedName>
</protein>
<dbReference type="KEGG" id="bbel:109482559"/>
<keyword evidence="1" id="KW-0812">Transmembrane</keyword>
<keyword evidence="3" id="KW-1185">Reference proteome</keyword>
<dbReference type="CDD" id="cd02440">
    <property type="entry name" value="AdoMet_MTases"/>
    <property type="match status" value="1"/>
</dbReference>
<evidence type="ECO:0000313" key="3">
    <source>
        <dbReference type="Proteomes" id="UP000515135"/>
    </source>
</evidence>
<dbReference type="NCBIfam" id="TIGR04345">
    <property type="entry name" value="ovoA_Cterm"/>
    <property type="match status" value="1"/>
</dbReference>
<keyword evidence="1" id="KW-0472">Membrane</keyword>
<dbReference type="PANTHER" id="PTHR45445">
    <property type="match status" value="1"/>
</dbReference>
<dbReference type="GeneID" id="109482559"/>
<dbReference type="Pfam" id="PF08241">
    <property type="entry name" value="Methyltransf_11"/>
    <property type="match status" value="1"/>
</dbReference>
<dbReference type="SUPFAM" id="SSF53335">
    <property type="entry name" value="S-adenosyl-L-methionine-dependent methyltransferases"/>
    <property type="match status" value="1"/>
</dbReference>
<dbReference type="RefSeq" id="XP_019640870.1">
    <property type="nucleotide sequence ID" value="XM_019785311.1"/>
</dbReference>
<dbReference type="InterPro" id="IPR027625">
    <property type="entry name" value="OvoA_Cterm"/>
</dbReference>
<dbReference type="InterPro" id="IPR029063">
    <property type="entry name" value="SAM-dependent_MTases_sf"/>
</dbReference>